<dbReference type="Gene3D" id="3.20.80.10">
    <property type="entry name" value="Regulatory factor, effector binding domain"/>
    <property type="match status" value="1"/>
</dbReference>
<feature type="domain" description="Pyridoxamine 5'-phosphate oxidase N-terminal" evidence="1">
    <location>
        <begin position="244"/>
        <end position="351"/>
    </location>
</feature>
<dbReference type="eggNOG" id="COG4832">
    <property type="taxonomic scope" value="Bacteria"/>
</dbReference>
<dbReference type="InterPro" id="IPR011256">
    <property type="entry name" value="Reg_factor_effector_dom_sf"/>
</dbReference>
<reference evidence="3 4" key="1">
    <citation type="journal article" date="2015" name="Infect. Genet. Evol.">
        <title>Genomic sequences of six botulinum neurotoxin-producing strains representing three clostridial species illustrate the mobility and diversity of botulinum neurotoxin genes.</title>
        <authorList>
            <person name="Smith T.J."/>
            <person name="Hill K.K."/>
            <person name="Xie G."/>
            <person name="Foley B.T."/>
            <person name="Williamson C.H."/>
            <person name="Foster J.T."/>
            <person name="Johnson S.L."/>
            <person name="Chertkov O."/>
            <person name="Teshima H."/>
            <person name="Gibbons H.S."/>
            <person name="Johnsky L.A."/>
            <person name="Karavis M.A."/>
            <person name="Smith L.A."/>
        </authorList>
    </citation>
    <scope>NUCLEOTIDE SEQUENCE [LARGE SCALE GENOMIC DNA]</scope>
    <source>
        <strain evidence="3 4">Sullivan</strain>
    </source>
</reference>
<evidence type="ECO:0000313" key="4">
    <source>
        <dbReference type="Proteomes" id="UP000030635"/>
    </source>
</evidence>
<dbReference type="eggNOG" id="COG3871">
    <property type="taxonomic scope" value="Bacteria"/>
</dbReference>
<dbReference type="Proteomes" id="UP000030635">
    <property type="component" value="Chromosome"/>
</dbReference>
<dbReference type="Gene3D" id="2.30.110.10">
    <property type="entry name" value="Electron Transport, Fmn-binding Protein, Chain A"/>
    <property type="match status" value="1"/>
</dbReference>
<evidence type="ECO:0000313" key="3">
    <source>
        <dbReference type="EMBL" id="AIY83592.1"/>
    </source>
</evidence>
<dbReference type="InterPro" id="IPR012349">
    <property type="entry name" value="Split_barrel_FMN-bd"/>
</dbReference>
<protein>
    <submittedName>
        <fullName evidence="3">Pyridoxamine 5'-phosphate oxidase family protein</fullName>
    </submittedName>
</protein>
<name>A0A0A7FVE1_9CLOT</name>
<accession>A0A0A7FVE1</accession>
<dbReference type="HOGENOM" id="CLU_729011_0_0_9"/>
<dbReference type="InterPro" id="IPR011576">
    <property type="entry name" value="Pyridox_Oxase_N"/>
</dbReference>
<evidence type="ECO:0000259" key="1">
    <source>
        <dbReference type="Pfam" id="PF01243"/>
    </source>
</evidence>
<dbReference type="AlphaFoldDB" id="A0A0A7FVE1"/>
<dbReference type="KEGG" id="cbv:U729_2290"/>
<keyword evidence="4" id="KW-1185">Reference proteome</keyword>
<dbReference type="InterPro" id="IPR029442">
    <property type="entry name" value="GyrI-like"/>
</dbReference>
<proteinExistence type="predicted"/>
<sequence>MSYFAFYNEFINYKNGGVLMNTKLDLKKEHKDLFKGKPFEVSEVFCKKSYYICIDGIGNPNTNPKYTEAIEALYQTCYTLKFMYKKKDLDFVVMPLSSLWWTDDNELCNQNNKDNWKWRAMIEIPSFITEEDICLAKNIAFKKNNNESILEILNREMNEGTAYQILHIGPYNEEELAVNKLYKVINENGYKLRGKHHEIYLNDPRKTPKDKLKTIIRQPVFKEACEILDFLSSVNDFFNNIGPSKTMVLSTTNNETVSSRNMSIIINNNKFYFQTALEFRKCEDIKKNKNVALCLNNIQIEGKVTNIFSLYDDEAKDFKNLYKEHNKSSYDAYSKLMGNRIFEVTPTKISTYNYDGDDVYLEFIDFINKTSYKRPYILF</sequence>
<dbReference type="SUPFAM" id="SSF50475">
    <property type="entry name" value="FMN-binding split barrel"/>
    <property type="match status" value="1"/>
</dbReference>
<dbReference type="EMBL" id="CP006905">
    <property type="protein sequence ID" value="AIY83592.1"/>
    <property type="molecule type" value="Genomic_DNA"/>
</dbReference>
<feature type="domain" description="GyrI-like small molecule binding" evidence="2">
    <location>
        <begin position="51"/>
        <end position="219"/>
    </location>
</feature>
<organism evidence="3 4">
    <name type="scientific">Clostridium baratii str. Sullivan</name>
    <dbReference type="NCBI Taxonomy" id="1415775"/>
    <lineage>
        <taxon>Bacteria</taxon>
        <taxon>Bacillati</taxon>
        <taxon>Bacillota</taxon>
        <taxon>Clostridia</taxon>
        <taxon>Eubacteriales</taxon>
        <taxon>Clostridiaceae</taxon>
        <taxon>Clostridium</taxon>
    </lineage>
</organism>
<evidence type="ECO:0000259" key="2">
    <source>
        <dbReference type="Pfam" id="PF06445"/>
    </source>
</evidence>
<gene>
    <name evidence="3" type="ORF">U729_2290</name>
</gene>
<dbReference type="SUPFAM" id="SSF55136">
    <property type="entry name" value="Probable bacterial effector-binding domain"/>
    <property type="match status" value="1"/>
</dbReference>
<dbReference type="Pfam" id="PF01243">
    <property type="entry name" value="PNPOx_N"/>
    <property type="match status" value="1"/>
</dbReference>
<dbReference type="Pfam" id="PF06445">
    <property type="entry name" value="GyrI-like"/>
    <property type="match status" value="1"/>
</dbReference>